<comment type="caution">
    <text evidence="1">The sequence shown here is derived from an EMBL/GenBank/DDBJ whole genome shotgun (WGS) entry which is preliminary data.</text>
</comment>
<gene>
    <name evidence="1" type="ORF">WJX72_010334</name>
</gene>
<dbReference type="AlphaFoldDB" id="A0AAW1PZ91"/>
<accession>A0AAW1PZ91</accession>
<protein>
    <submittedName>
        <fullName evidence="1">Uncharacterized protein</fullName>
    </submittedName>
</protein>
<evidence type="ECO:0000313" key="1">
    <source>
        <dbReference type="EMBL" id="KAK9814716.1"/>
    </source>
</evidence>
<evidence type="ECO:0000313" key="2">
    <source>
        <dbReference type="Proteomes" id="UP001489004"/>
    </source>
</evidence>
<name>A0AAW1PZ91_9CHLO</name>
<keyword evidence="2" id="KW-1185">Reference proteome</keyword>
<dbReference type="Proteomes" id="UP001489004">
    <property type="component" value="Unassembled WGS sequence"/>
</dbReference>
<reference evidence="1 2" key="1">
    <citation type="journal article" date="2024" name="Nat. Commun.">
        <title>Phylogenomics reveals the evolutionary origins of lichenization in chlorophyte algae.</title>
        <authorList>
            <person name="Puginier C."/>
            <person name="Libourel C."/>
            <person name="Otte J."/>
            <person name="Skaloud P."/>
            <person name="Haon M."/>
            <person name="Grisel S."/>
            <person name="Petersen M."/>
            <person name="Berrin J.G."/>
            <person name="Delaux P.M."/>
            <person name="Dal Grande F."/>
            <person name="Keller J."/>
        </authorList>
    </citation>
    <scope>NUCLEOTIDE SEQUENCE [LARGE SCALE GENOMIC DNA]</scope>
    <source>
        <strain evidence="1 2">SAG 2043</strain>
    </source>
</reference>
<organism evidence="1 2">
    <name type="scientific">[Myrmecia] bisecta</name>
    <dbReference type="NCBI Taxonomy" id="41462"/>
    <lineage>
        <taxon>Eukaryota</taxon>
        <taxon>Viridiplantae</taxon>
        <taxon>Chlorophyta</taxon>
        <taxon>core chlorophytes</taxon>
        <taxon>Trebouxiophyceae</taxon>
        <taxon>Trebouxiales</taxon>
        <taxon>Trebouxiaceae</taxon>
        <taxon>Myrmecia</taxon>
    </lineage>
</organism>
<dbReference type="EMBL" id="JALJOR010000007">
    <property type="protein sequence ID" value="KAK9814716.1"/>
    <property type="molecule type" value="Genomic_DNA"/>
</dbReference>
<proteinExistence type="predicted"/>
<sequence length="130" mass="14378">MDVQQAIGCFQDSEPSVKATLDGSLKGSLTVATEAPSLLEKEVHFDDGSKVRVTLVNKHLDVAALEKHLAARRLVLELVNDEVVLLDKEGRSLKEFDKSPIRITTAPKPGVHVAFSYTHGPCKTRWWKLC</sequence>